<dbReference type="STRING" id="1262450.S3C925"/>
<evidence type="ECO:0000256" key="3">
    <source>
        <dbReference type="ARBA" id="ARBA00022801"/>
    </source>
</evidence>
<dbReference type="PROSITE" id="PS51194">
    <property type="entry name" value="HELICASE_CTER"/>
    <property type="match status" value="1"/>
</dbReference>
<dbReference type="OrthoDB" id="196131at2759"/>
<evidence type="ECO:0000256" key="7">
    <source>
        <dbReference type="PROSITE-ProRule" id="PRU00552"/>
    </source>
</evidence>
<dbReference type="PROSITE" id="PS51195">
    <property type="entry name" value="Q_MOTIF"/>
    <property type="match status" value="1"/>
</dbReference>
<dbReference type="Proteomes" id="UP000016923">
    <property type="component" value="Unassembled WGS sequence"/>
</dbReference>
<keyword evidence="14" id="KW-1185">Reference proteome</keyword>
<evidence type="ECO:0000259" key="10">
    <source>
        <dbReference type="PROSITE" id="PS51192"/>
    </source>
</evidence>
<dbReference type="VEuPathDB" id="FungiDB:F503_01234"/>
<dbReference type="EC" id="3.6.4.13" evidence="1"/>
<dbReference type="InterPro" id="IPR011545">
    <property type="entry name" value="DEAD/DEAH_box_helicase_dom"/>
</dbReference>
<comment type="similarity">
    <text evidence="8">Belongs to the DEAD box helicase family.</text>
</comment>
<keyword evidence="2 8" id="KW-0547">Nucleotide-binding</keyword>
<dbReference type="InterPro" id="IPR001650">
    <property type="entry name" value="Helicase_C-like"/>
</dbReference>
<feature type="domain" description="Helicase ATP-binding" evidence="10">
    <location>
        <begin position="193"/>
        <end position="389"/>
    </location>
</feature>
<protein>
    <recommendedName>
        <fullName evidence="1">RNA helicase</fullName>
        <ecNumber evidence="1">3.6.4.13</ecNumber>
    </recommendedName>
</protein>
<keyword evidence="5 8" id="KW-0067">ATP-binding</keyword>
<evidence type="ECO:0000313" key="13">
    <source>
        <dbReference type="EMBL" id="EPE08451.1"/>
    </source>
</evidence>
<evidence type="ECO:0000256" key="1">
    <source>
        <dbReference type="ARBA" id="ARBA00012552"/>
    </source>
</evidence>
<dbReference type="HOGENOM" id="CLU_003041_1_5_1"/>
<feature type="domain" description="DEAD-box RNA helicase Q" evidence="12">
    <location>
        <begin position="162"/>
        <end position="190"/>
    </location>
</feature>
<dbReference type="GO" id="GO:0016787">
    <property type="term" value="F:hydrolase activity"/>
    <property type="evidence" value="ECO:0007669"/>
    <property type="project" value="UniProtKB-KW"/>
</dbReference>
<feature type="region of interest" description="Disordered" evidence="9">
    <location>
        <begin position="582"/>
        <end position="647"/>
    </location>
</feature>
<reference evidence="13 14" key="1">
    <citation type="journal article" date="2013" name="BMC Genomics">
        <title>The genome and transcriptome of the pine saprophyte Ophiostoma piceae, and a comparison with the bark beetle-associated pine pathogen Grosmannia clavigera.</title>
        <authorList>
            <person name="Haridas S."/>
            <person name="Wang Y."/>
            <person name="Lim L."/>
            <person name="Massoumi Alamouti S."/>
            <person name="Jackman S."/>
            <person name="Docking R."/>
            <person name="Robertson G."/>
            <person name="Birol I."/>
            <person name="Bohlmann J."/>
            <person name="Breuil C."/>
        </authorList>
    </citation>
    <scope>NUCLEOTIDE SEQUENCE [LARGE SCALE GENOMIC DNA]</scope>
    <source>
        <strain evidence="13 14">UAMH 11346</strain>
    </source>
</reference>
<dbReference type="InterPro" id="IPR000629">
    <property type="entry name" value="RNA-helicase_DEAD-box_CS"/>
</dbReference>
<keyword evidence="4 8" id="KW-0347">Helicase</keyword>
<dbReference type="InterPro" id="IPR027417">
    <property type="entry name" value="P-loop_NTPase"/>
</dbReference>
<dbReference type="PROSITE" id="PS51192">
    <property type="entry name" value="HELICASE_ATP_BIND_1"/>
    <property type="match status" value="1"/>
</dbReference>
<dbReference type="InterPro" id="IPR014001">
    <property type="entry name" value="Helicase_ATP-bd"/>
</dbReference>
<evidence type="ECO:0000256" key="9">
    <source>
        <dbReference type="SAM" id="MobiDB-lite"/>
    </source>
</evidence>
<dbReference type="Gene3D" id="3.40.50.300">
    <property type="entry name" value="P-loop containing nucleotide triphosphate hydrolases"/>
    <property type="match status" value="2"/>
</dbReference>
<evidence type="ECO:0000256" key="6">
    <source>
        <dbReference type="ARBA" id="ARBA00047984"/>
    </source>
</evidence>
<dbReference type="SMART" id="SM00490">
    <property type="entry name" value="HELICc"/>
    <property type="match status" value="1"/>
</dbReference>
<evidence type="ECO:0000256" key="8">
    <source>
        <dbReference type="RuleBase" id="RU000492"/>
    </source>
</evidence>
<feature type="domain" description="Helicase C-terminal" evidence="11">
    <location>
        <begin position="417"/>
        <end position="565"/>
    </location>
</feature>
<dbReference type="Pfam" id="PF00270">
    <property type="entry name" value="DEAD"/>
    <property type="match status" value="1"/>
</dbReference>
<dbReference type="OMA" id="HPIMREN"/>
<keyword evidence="3 8" id="KW-0378">Hydrolase</keyword>
<proteinExistence type="inferred from homology"/>
<name>S3C925_OPHP1</name>
<organism evidence="13 14">
    <name type="scientific">Ophiostoma piceae (strain UAMH 11346)</name>
    <name type="common">Sap stain fungus</name>
    <dbReference type="NCBI Taxonomy" id="1262450"/>
    <lineage>
        <taxon>Eukaryota</taxon>
        <taxon>Fungi</taxon>
        <taxon>Dikarya</taxon>
        <taxon>Ascomycota</taxon>
        <taxon>Pezizomycotina</taxon>
        <taxon>Sordariomycetes</taxon>
        <taxon>Sordariomycetidae</taxon>
        <taxon>Ophiostomatales</taxon>
        <taxon>Ophiostomataceae</taxon>
        <taxon>Ophiostoma</taxon>
    </lineage>
</organism>
<feature type="region of interest" description="Disordered" evidence="9">
    <location>
        <begin position="1"/>
        <end position="54"/>
    </location>
</feature>
<comment type="catalytic activity">
    <reaction evidence="6">
        <text>ATP + H2O = ADP + phosphate + H(+)</text>
        <dbReference type="Rhea" id="RHEA:13065"/>
        <dbReference type="ChEBI" id="CHEBI:15377"/>
        <dbReference type="ChEBI" id="CHEBI:15378"/>
        <dbReference type="ChEBI" id="CHEBI:30616"/>
        <dbReference type="ChEBI" id="CHEBI:43474"/>
        <dbReference type="ChEBI" id="CHEBI:456216"/>
        <dbReference type="EC" id="3.6.4.13"/>
    </reaction>
</comment>
<dbReference type="PANTHER" id="PTHR47958">
    <property type="entry name" value="ATP-DEPENDENT RNA HELICASE DBP3"/>
    <property type="match status" value="1"/>
</dbReference>
<evidence type="ECO:0000259" key="11">
    <source>
        <dbReference type="PROSITE" id="PS51194"/>
    </source>
</evidence>
<dbReference type="PROSITE" id="PS00039">
    <property type="entry name" value="DEAD_ATP_HELICASE"/>
    <property type="match status" value="1"/>
</dbReference>
<evidence type="ECO:0000256" key="2">
    <source>
        <dbReference type="ARBA" id="ARBA00022741"/>
    </source>
</evidence>
<dbReference type="SUPFAM" id="SSF52540">
    <property type="entry name" value="P-loop containing nucleoside triphosphate hydrolases"/>
    <property type="match status" value="1"/>
</dbReference>
<evidence type="ECO:0000256" key="5">
    <source>
        <dbReference type="ARBA" id="ARBA00022840"/>
    </source>
</evidence>
<dbReference type="CDD" id="cd18787">
    <property type="entry name" value="SF2_C_DEAD"/>
    <property type="match status" value="1"/>
</dbReference>
<accession>S3C925</accession>
<feature type="compositionally biased region" description="Gly residues" evidence="9">
    <location>
        <begin position="591"/>
        <end position="610"/>
    </location>
</feature>
<dbReference type="GO" id="GO:0003724">
    <property type="term" value="F:RNA helicase activity"/>
    <property type="evidence" value="ECO:0007669"/>
    <property type="project" value="UniProtKB-EC"/>
</dbReference>
<dbReference type="Pfam" id="PF00271">
    <property type="entry name" value="Helicase_C"/>
    <property type="match status" value="1"/>
</dbReference>
<evidence type="ECO:0000313" key="14">
    <source>
        <dbReference type="Proteomes" id="UP000016923"/>
    </source>
</evidence>
<dbReference type="AlphaFoldDB" id="S3C925"/>
<dbReference type="GO" id="GO:0003676">
    <property type="term" value="F:nucleic acid binding"/>
    <property type="evidence" value="ECO:0007669"/>
    <property type="project" value="InterPro"/>
</dbReference>
<evidence type="ECO:0000256" key="4">
    <source>
        <dbReference type="ARBA" id="ARBA00022806"/>
    </source>
</evidence>
<gene>
    <name evidence="13" type="ORF">F503_01234</name>
</gene>
<dbReference type="eggNOG" id="KOG0335">
    <property type="taxonomic scope" value="Eukaryota"/>
</dbReference>
<dbReference type="EMBL" id="KE148149">
    <property type="protein sequence ID" value="EPE08451.1"/>
    <property type="molecule type" value="Genomic_DNA"/>
</dbReference>
<feature type="compositionally biased region" description="Basic and acidic residues" evidence="9">
    <location>
        <begin position="617"/>
        <end position="628"/>
    </location>
</feature>
<evidence type="ECO:0000259" key="12">
    <source>
        <dbReference type="PROSITE" id="PS51195"/>
    </source>
</evidence>
<sequence length="647" mass="71273">MPAPSFEGNDSWVQAQTDGPPSGQWDDNGNGPAPETASFDDGGEVQPAESHGFDVGVKADLYPEFDPERQKIKDAGWVESVPYKYEEEIKDPEIPRPVRDWAGNARIYEWSGEEGDVGPESQELELELFGDPDKRSGSGIDFSTLAEIKVRQEGEERIAPFYDFDKAGLHPAMRRNVQLAGYNIPTPIQMYCLPAIMQGHDVMGIAQTGSGKTAAYLIPILHNLMGKAKKLSAPRPNPATYQPGIDPVVRAEPLVVIVAPSRELGIQIFNEARKFCYRTMLRPCVVYGGGPIRGQLEQLSRGCDVLIATPGRLVDIMNRPHHLSLRRVKYMVIDEADEMLTEDWGEELNRILSGGDQEDGDIKYMLFSATFPKRLRDIAKEYLADDHIHLRVGRAGSSHGNIQQVITEVDHSQKRKALVDLLNSLPPGRTIIFVNRKQTADELDDFLYNLGLPCTSIHAGRTQMEREDAMRAFRGGECPILISTGVAARGIDVHNVNHVVNYDLPSIDHGGIEEYVHRIGRTGRIGHRGLATSFYTERDEPLASVLTRTLLETDQAIPEFLQYHIPDGDARENLKFEADSDFEEYGEDGGDGAWGGNSGDGDGDAWGGPADGAADSWGEKKEEPKADADAWGSNDDAQNNAGAVASW</sequence>
<feature type="short sequence motif" description="Q motif" evidence="7">
    <location>
        <begin position="162"/>
        <end position="190"/>
    </location>
</feature>
<dbReference type="InterPro" id="IPR014014">
    <property type="entry name" value="RNA_helicase_DEAD_Q_motif"/>
</dbReference>
<dbReference type="SMART" id="SM00487">
    <property type="entry name" value="DEXDc"/>
    <property type="match status" value="1"/>
</dbReference>
<dbReference type="GO" id="GO:0005524">
    <property type="term" value="F:ATP binding"/>
    <property type="evidence" value="ECO:0007669"/>
    <property type="project" value="UniProtKB-KW"/>
</dbReference>